<evidence type="ECO:0000313" key="2">
    <source>
        <dbReference type="Proteomes" id="UP000004949"/>
    </source>
</evidence>
<dbReference type="eggNOG" id="COG0494">
    <property type="taxonomic scope" value="Bacteria"/>
</dbReference>
<evidence type="ECO:0000313" key="1">
    <source>
        <dbReference type="EMBL" id="EHH69183.1"/>
    </source>
</evidence>
<reference evidence="1 2" key="1">
    <citation type="submission" date="2011-10" db="EMBL/GenBank/DDBJ databases">
        <title>Genome sequence of Gluconobacter morbifer G707, isolated from Drosophila gut.</title>
        <authorList>
            <person name="Lee W.-J."/>
            <person name="Kim E.-K."/>
        </authorList>
    </citation>
    <scope>NUCLEOTIDE SEQUENCE [LARGE SCALE GENOMIC DNA]</scope>
    <source>
        <strain evidence="1 2">G707</strain>
    </source>
</reference>
<keyword evidence="2" id="KW-1185">Reference proteome</keyword>
<dbReference type="Proteomes" id="UP000004949">
    <property type="component" value="Unassembled WGS sequence"/>
</dbReference>
<gene>
    <name evidence="1" type="ORF">GMO_04900</name>
</gene>
<proteinExistence type="predicted"/>
<organism evidence="1 2">
    <name type="scientific">Gluconobacter morbifer G707</name>
    <dbReference type="NCBI Taxonomy" id="1088869"/>
    <lineage>
        <taxon>Bacteria</taxon>
        <taxon>Pseudomonadati</taxon>
        <taxon>Pseudomonadota</taxon>
        <taxon>Alphaproteobacteria</taxon>
        <taxon>Acetobacterales</taxon>
        <taxon>Acetobacteraceae</taxon>
        <taxon>Gluconobacter</taxon>
    </lineage>
</organism>
<name>G6XG75_9PROT</name>
<dbReference type="SUPFAM" id="SSF55811">
    <property type="entry name" value="Nudix"/>
    <property type="match status" value="1"/>
</dbReference>
<dbReference type="STRING" id="1088869.GMO_04900"/>
<protein>
    <recommendedName>
        <fullName evidence="3">Nudix hydrolase domain-containing protein</fullName>
    </recommendedName>
</protein>
<dbReference type="InterPro" id="IPR015797">
    <property type="entry name" value="NUDIX_hydrolase-like_dom_sf"/>
</dbReference>
<dbReference type="PATRIC" id="fig|1088869.3.peg.498"/>
<dbReference type="RefSeq" id="WP_008850640.1">
    <property type="nucleotide sequence ID" value="NZ_AGQV01000001.1"/>
</dbReference>
<dbReference type="OrthoDB" id="8264463at2"/>
<dbReference type="EMBL" id="AGQV01000001">
    <property type="protein sequence ID" value="EHH69183.1"/>
    <property type="molecule type" value="Genomic_DNA"/>
</dbReference>
<accession>G6XG75</accession>
<comment type="caution">
    <text evidence="1">The sequence shown here is derived from an EMBL/GenBank/DDBJ whole genome shotgun (WGS) entry which is preliminary data.</text>
</comment>
<dbReference type="AlphaFoldDB" id="G6XG75"/>
<evidence type="ECO:0008006" key="3">
    <source>
        <dbReference type="Google" id="ProtNLM"/>
    </source>
</evidence>
<sequence>MTCPAPDWPVTPLAASVSVVADRPMPALSPALANRVQAHWDKARETRPSLYNGRVFCADHIEPERISGHWSEYRRVFAQMQEPDLFGKAPLRPLAVVGLLKTRDGIMIGQRAQQAVYLSGWWQGTPAGNVESRTGTEEIDLPAQLLAEAAEELGLSAQDCRTGPCLLACEHPQTHIMDVGIRLDVSLGFSEVLERCQSRGNGEYAALRLLTAGQPLPHPTVPTLSAMLEHA</sequence>